<gene>
    <name evidence="2" type="ORF">GCM10022256_18880</name>
</gene>
<name>A0ABP8E286_9MICO</name>
<accession>A0ABP8E286</accession>
<organism evidence="2 3">
    <name type="scientific">Frondihabitans peucedani</name>
    <dbReference type="NCBI Taxonomy" id="598626"/>
    <lineage>
        <taxon>Bacteria</taxon>
        <taxon>Bacillati</taxon>
        <taxon>Actinomycetota</taxon>
        <taxon>Actinomycetes</taxon>
        <taxon>Micrococcales</taxon>
        <taxon>Microbacteriaceae</taxon>
        <taxon>Frondihabitans</taxon>
    </lineage>
</organism>
<feature type="region of interest" description="Disordered" evidence="1">
    <location>
        <begin position="108"/>
        <end position="147"/>
    </location>
</feature>
<proteinExistence type="predicted"/>
<reference evidence="3" key="1">
    <citation type="journal article" date="2019" name="Int. J. Syst. Evol. Microbiol.">
        <title>The Global Catalogue of Microorganisms (GCM) 10K type strain sequencing project: providing services to taxonomists for standard genome sequencing and annotation.</title>
        <authorList>
            <consortium name="The Broad Institute Genomics Platform"/>
            <consortium name="The Broad Institute Genome Sequencing Center for Infectious Disease"/>
            <person name="Wu L."/>
            <person name="Ma J."/>
        </authorList>
    </citation>
    <scope>NUCLEOTIDE SEQUENCE [LARGE SCALE GENOMIC DNA]</scope>
    <source>
        <strain evidence="3">JCM 17442</strain>
    </source>
</reference>
<dbReference type="Proteomes" id="UP001501594">
    <property type="component" value="Unassembled WGS sequence"/>
</dbReference>
<evidence type="ECO:0000256" key="1">
    <source>
        <dbReference type="SAM" id="MobiDB-lite"/>
    </source>
</evidence>
<protein>
    <recommendedName>
        <fullName evidence="4">ANTAR domain-containing protein</fullName>
    </recommendedName>
</protein>
<keyword evidence="3" id="KW-1185">Reference proteome</keyword>
<evidence type="ECO:0008006" key="4">
    <source>
        <dbReference type="Google" id="ProtNLM"/>
    </source>
</evidence>
<comment type="caution">
    <text evidence="2">The sequence shown here is derived from an EMBL/GenBank/DDBJ whole genome shotgun (WGS) entry which is preliminary data.</text>
</comment>
<evidence type="ECO:0000313" key="2">
    <source>
        <dbReference type="EMBL" id="GAA4266276.1"/>
    </source>
</evidence>
<evidence type="ECO:0000313" key="3">
    <source>
        <dbReference type="Proteomes" id="UP001501594"/>
    </source>
</evidence>
<dbReference type="EMBL" id="BAABAU010000001">
    <property type="protein sequence ID" value="GAA4266276.1"/>
    <property type="molecule type" value="Genomic_DNA"/>
</dbReference>
<sequence>MFAPPGTPRGGTVCGMDQPTEREAAELALALVAVATASVDGGADAQAVSEEGLVELVEELGDVPLTERQAVVIETVGAASAALTAGLGAALASEHGRQTEEVLGLAARAVLDQTGEPGGQDRGDSDSAHRTDRSGTAGDSDLPDSTD</sequence>
<feature type="compositionally biased region" description="Basic and acidic residues" evidence="1">
    <location>
        <begin position="119"/>
        <end position="133"/>
    </location>
</feature>